<organism evidence="1 2">
    <name type="scientific">Mycobacterium gordonae</name>
    <dbReference type="NCBI Taxonomy" id="1778"/>
    <lineage>
        <taxon>Bacteria</taxon>
        <taxon>Bacillati</taxon>
        <taxon>Actinomycetota</taxon>
        <taxon>Actinomycetes</taxon>
        <taxon>Mycobacteriales</taxon>
        <taxon>Mycobacteriaceae</taxon>
        <taxon>Mycobacterium</taxon>
    </lineage>
</organism>
<dbReference type="Proteomes" id="UP000193928">
    <property type="component" value="Unassembled WGS sequence"/>
</dbReference>
<keyword evidence="2" id="KW-1185">Reference proteome</keyword>
<accession>A0A1X1W207</accession>
<dbReference type="PANTHER" id="PTHR39337">
    <property type="entry name" value="BLR5642 PROTEIN"/>
    <property type="match status" value="1"/>
</dbReference>
<dbReference type="RefSeq" id="WP_069435495.1">
    <property type="nucleotide sequence ID" value="NZ_JACKSU010000052.1"/>
</dbReference>
<dbReference type="EMBL" id="LQOY01000142">
    <property type="protein sequence ID" value="ORV80222.1"/>
    <property type="molecule type" value="Genomic_DNA"/>
</dbReference>
<comment type="caution">
    <text evidence="1">The sequence shown here is derived from an EMBL/GenBank/DDBJ whole genome shotgun (WGS) entry which is preliminary data.</text>
</comment>
<evidence type="ECO:0000313" key="2">
    <source>
        <dbReference type="Proteomes" id="UP000193928"/>
    </source>
</evidence>
<dbReference type="Pfam" id="PF04343">
    <property type="entry name" value="DUF488"/>
    <property type="match status" value="1"/>
</dbReference>
<sequence length="157" mass="16893">MGISHANDARTTAAGTLVSIGYEGKTVGDLVAQLIEQDVRVLVDVRFTPLSRKPGLSKTKLAAALHAAGIDYVHHRALGNPKDNRAGFRAGQPKSIDRYREVLDTVAATEALKHVCELLDGGAVALLCFEQDHAECHRNVVVDRVLNTRPNAAVVHV</sequence>
<evidence type="ECO:0000313" key="1">
    <source>
        <dbReference type="EMBL" id="ORV80222.1"/>
    </source>
</evidence>
<dbReference type="AlphaFoldDB" id="A0A1X1W207"/>
<evidence type="ECO:0008006" key="3">
    <source>
        <dbReference type="Google" id="ProtNLM"/>
    </source>
</evidence>
<gene>
    <name evidence="1" type="ORF">AWC08_30360</name>
</gene>
<proteinExistence type="predicted"/>
<reference evidence="1 2" key="1">
    <citation type="submission" date="2016-01" db="EMBL/GenBank/DDBJ databases">
        <title>The new phylogeny of the genus Mycobacterium.</title>
        <authorList>
            <person name="Tarcisio F."/>
            <person name="Conor M."/>
            <person name="Antonella G."/>
            <person name="Elisabetta G."/>
            <person name="Giulia F.S."/>
            <person name="Sara T."/>
            <person name="Anna F."/>
            <person name="Clotilde B."/>
            <person name="Roberto B."/>
            <person name="Veronica D.S."/>
            <person name="Fabio R."/>
            <person name="Monica P."/>
            <person name="Olivier J."/>
            <person name="Enrico T."/>
            <person name="Nicola S."/>
        </authorList>
    </citation>
    <scope>NUCLEOTIDE SEQUENCE [LARGE SCALE GENOMIC DNA]</scope>
    <source>
        <strain evidence="1 2">DSM 44160</strain>
    </source>
</reference>
<dbReference type="InterPro" id="IPR007438">
    <property type="entry name" value="DUF488"/>
</dbReference>
<dbReference type="PANTHER" id="PTHR39337:SF1">
    <property type="entry name" value="BLR5642 PROTEIN"/>
    <property type="match status" value="1"/>
</dbReference>
<protein>
    <recommendedName>
        <fullName evidence="3">DUF488 domain-containing protein</fullName>
    </recommendedName>
</protein>
<name>A0A1X1W207_MYCGO</name>